<gene>
    <name evidence="1" type="ORF">LCGC14_0102000</name>
</gene>
<reference evidence="1" key="1">
    <citation type="journal article" date="2015" name="Nature">
        <title>Complex archaea that bridge the gap between prokaryotes and eukaryotes.</title>
        <authorList>
            <person name="Spang A."/>
            <person name="Saw J.H."/>
            <person name="Jorgensen S.L."/>
            <person name="Zaremba-Niedzwiedzka K."/>
            <person name="Martijn J."/>
            <person name="Lind A.E."/>
            <person name="van Eijk R."/>
            <person name="Schleper C."/>
            <person name="Guy L."/>
            <person name="Ettema T.J."/>
        </authorList>
    </citation>
    <scope>NUCLEOTIDE SEQUENCE</scope>
</reference>
<sequence>MKKEFFIVSVLWSPSDGKYYLIQRKSNNEWSLIGDRVKCDTDLINIEGTAIKSIRHKTGYAHIECKGEIGRVDQDDSAISRTIHFFLFYLSEVPESEKIKEQKVEKKGNWFTFKETISRLTPEVSRRILYQAERKIHTDEIIISSKPKIVVAAGPGTGKTFLFEKVCKKKENDNNLIMTFINELVNDLKFGLGQLADVRTLHSFVMNELFPGSTEKPEVFMQIADVISEDFNIIEGRKISFKDIFNDLLDRNNSKALAFYFKRRKYYDCIGPSCAVYDLIKHFEKDKKEIPQYSQILIDEFQDFNKLEIKLLDLLADESPILIVGDDDQSLYDFKNAYPEEIRSRCLNFKSNYFYRSLPFCSRCPKVIIDSVNTLISKAEKGGFLKKRIPKRFEYFCSEEKDAISKKYQNISYRGEVQRVDFFIDKDIKEIFERDRNFSVLIICAHGSPKQKDEMENYLREKGFRNIQNKRKDDIKMEGYELLLKDSDRNLGWRILSKDKMKSAEFKRIIVKSKSEQDVFRSLLPKTIQSEIKKVLKILKKINDNIKINDEERKFILNQFSYNPSEIAFNKLKKEIKGSNVRKEGHKDISIKIVNPLGSKGLSADYVFLVNFNEDKVTNELLCQFIVSITRVKKKLYIYSQKKDPPTLIEWIKDYLE</sequence>
<dbReference type="GO" id="GO:0005829">
    <property type="term" value="C:cytosol"/>
    <property type="evidence" value="ECO:0007669"/>
    <property type="project" value="TreeGrafter"/>
</dbReference>
<dbReference type="InterPro" id="IPR000212">
    <property type="entry name" value="DNA_helicase_UvrD/REP"/>
</dbReference>
<dbReference type="PANTHER" id="PTHR11070:SF2">
    <property type="entry name" value="ATP-DEPENDENT DNA HELICASE SRS2"/>
    <property type="match status" value="1"/>
</dbReference>
<comment type="caution">
    <text evidence="1">The sequence shown here is derived from an EMBL/GenBank/DDBJ whole genome shotgun (WGS) entry which is preliminary data.</text>
</comment>
<proteinExistence type="predicted"/>
<dbReference type="PANTHER" id="PTHR11070">
    <property type="entry name" value="UVRD / RECB / PCRA DNA HELICASE FAMILY MEMBER"/>
    <property type="match status" value="1"/>
</dbReference>
<dbReference type="GO" id="GO:0005524">
    <property type="term" value="F:ATP binding"/>
    <property type="evidence" value="ECO:0007669"/>
    <property type="project" value="InterPro"/>
</dbReference>
<protein>
    <submittedName>
        <fullName evidence="1">Uncharacterized protein</fullName>
    </submittedName>
</protein>
<dbReference type="Gene3D" id="3.90.79.10">
    <property type="entry name" value="Nucleoside Triphosphate Pyrophosphohydrolase"/>
    <property type="match status" value="1"/>
</dbReference>
<dbReference type="Pfam" id="PF13245">
    <property type="entry name" value="AAA_19"/>
    <property type="match status" value="1"/>
</dbReference>
<dbReference type="GO" id="GO:0043138">
    <property type="term" value="F:3'-5' DNA helicase activity"/>
    <property type="evidence" value="ECO:0007669"/>
    <property type="project" value="TreeGrafter"/>
</dbReference>
<dbReference type="GO" id="GO:0003677">
    <property type="term" value="F:DNA binding"/>
    <property type="evidence" value="ECO:0007669"/>
    <property type="project" value="InterPro"/>
</dbReference>
<dbReference type="GO" id="GO:0000725">
    <property type="term" value="P:recombinational repair"/>
    <property type="evidence" value="ECO:0007669"/>
    <property type="project" value="TreeGrafter"/>
</dbReference>
<name>A0A0F9VC47_9ZZZZ</name>
<organism evidence="1">
    <name type="scientific">marine sediment metagenome</name>
    <dbReference type="NCBI Taxonomy" id="412755"/>
    <lineage>
        <taxon>unclassified sequences</taxon>
        <taxon>metagenomes</taxon>
        <taxon>ecological metagenomes</taxon>
    </lineage>
</organism>
<dbReference type="SUPFAM" id="SSF52540">
    <property type="entry name" value="P-loop containing nucleoside triphosphate hydrolases"/>
    <property type="match status" value="1"/>
</dbReference>
<dbReference type="InterPro" id="IPR027417">
    <property type="entry name" value="P-loop_NTPase"/>
</dbReference>
<accession>A0A0F9VC47</accession>
<dbReference type="EMBL" id="LAZR01000029">
    <property type="protein sequence ID" value="KKO02751.1"/>
    <property type="molecule type" value="Genomic_DNA"/>
</dbReference>
<evidence type="ECO:0000313" key="1">
    <source>
        <dbReference type="EMBL" id="KKO02751.1"/>
    </source>
</evidence>
<dbReference type="Gene3D" id="3.40.50.300">
    <property type="entry name" value="P-loop containing nucleotide triphosphate hydrolases"/>
    <property type="match status" value="3"/>
</dbReference>
<dbReference type="AlphaFoldDB" id="A0A0F9VC47"/>